<name>A0A2T2WS86_9FIRM</name>
<protein>
    <recommendedName>
        <fullName evidence="3">SPOR domain-containing protein</fullName>
    </recommendedName>
</protein>
<dbReference type="EMBL" id="PXYT01000060">
    <property type="protein sequence ID" value="PSR25108.1"/>
    <property type="molecule type" value="Genomic_DNA"/>
</dbReference>
<gene>
    <name evidence="1" type="ORF">C7B43_17585</name>
</gene>
<dbReference type="Proteomes" id="UP000242699">
    <property type="component" value="Unassembled WGS sequence"/>
</dbReference>
<evidence type="ECO:0000313" key="1">
    <source>
        <dbReference type="EMBL" id="PSR25108.1"/>
    </source>
</evidence>
<evidence type="ECO:0008006" key="3">
    <source>
        <dbReference type="Google" id="ProtNLM"/>
    </source>
</evidence>
<proteinExistence type="predicted"/>
<organism evidence="1 2">
    <name type="scientific">Sulfobacillus benefaciens</name>
    <dbReference type="NCBI Taxonomy" id="453960"/>
    <lineage>
        <taxon>Bacteria</taxon>
        <taxon>Bacillati</taxon>
        <taxon>Bacillota</taxon>
        <taxon>Clostridia</taxon>
        <taxon>Eubacteriales</taxon>
        <taxon>Clostridiales Family XVII. Incertae Sedis</taxon>
        <taxon>Sulfobacillus</taxon>
    </lineage>
</organism>
<sequence length="84" mass="9235">MSGKPYAGTVTATPFRVQYEDHEQSDFFRAEEALKNAGIRITGRKVMSVPPYHATIFVAFADESKAAQVLKAAGIQLFPVTPVY</sequence>
<evidence type="ECO:0000313" key="2">
    <source>
        <dbReference type="Proteomes" id="UP000242699"/>
    </source>
</evidence>
<comment type="caution">
    <text evidence="1">The sequence shown here is derived from an EMBL/GenBank/DDBJ whole genome shotgun (WGS) entry which is preliminary data.</text>
</comment>
<dbReference type="AlphaFoldDB" id="A0A2T2WS86"/>
<accession>A0A2T2WS86</accession>
<reference evidence="1 2" key="1">
    <citation type="journal article" date="2014" name="BMC Genomics">
        <title>Comparison of environmental and isolate Sulfobacillus genomes reveals diverse carbon, sulfur, nitrogen, and hydrogen metabolisms.</title>
        <authorList>
            <person name="Justice N.B."/>
            <person name="Norman A."/>
            <person name="Brown C.T."/>
            <person name="Singh A."/>
            <person name="Thomas B.C."/>
            <person name="Banfield J.F."/>
        </authorList>
    </citation>
    <scope>NUCLEOTIDE SEQUENCE [LARGE SCALE GENOMIC DNA]</scope>
    <source>
        <strain evidence="1">AMDSBA1</strain>
    </source>
</reference>